<protein>
    <recommendedName>
        <fullName evidence="2">Amidohydrolase-related domain-containing protein</fullName>
    </recommendedName>
</protein>
<dbReference type="SUPFAM" id="SSF51556">
    <property type="entry name" value="Metallo-dependent hydrolases"/>
    <property type="match status" value="1"/>
</dbReference>
<dbReference type="RefSeq" id="XP_062637703.1">
    <property type="nucleotide sequence ID" value="XM_062783645.1"/>
</dbReference>
<name>A0AAN6V3V8_9PEZI</name>
<reference evidence="3" key="1">
    <citation type="journal article" date="2023" name="Mol. Phylogenet. Evol.">
        <title>Genome-scale phylogeny and comparative genomics of the fungal order Sordariales.</title>
        <authorList>
            <person name="Hensen N."/>
            <person name="Bonometti L."/>
            <person name="Westerberg I."/>
            <person name="Brannstrom I.O."/>
            <person name="Guillou S."/>
            <person name="Cros-Aarteil S."/>
            <person name="Calhoun S."/>
            <person name="Haridas S."/>
            <person name="Kuo A."/>
            <person name="Mondo S."/>
            <person name="Pangilinan J."/>
            <person name="Riley R."/>
            <person name="LaButti K."/>
            <person name="Andreopoulos B."/>
            <person name="Lipzen A."/>
            <person name="Chen C."/>
            <person name="Yan M."/>
            <person name="Daum C."/>
            <person name="Ng V."/>
            <person name="Clum A."/>
            <person name="Steindorff A."/>
            <person name="Ohm R.A."/>
            <person name="Martin F."/>
            <person name="Silar P."/>
            <person name="Natvig D.O."/>
            <person name="Lalanne C."/>
            <person name="Gautier V."/>
            <person name="Ament-Velasquez S.L."/>
            <person name="Kruys A."/>
            <person name="Hutchinson M.I."/>
            <person name="Powell A.J."/>
            <person name="Barry K."/>
            <person name="Miller A.N."/>
            <person name="Grigoriev I.V."/>
            <person name="Debuchy R."/>
            <person name="Gladieux P."/>
            <person name="Hiltunen Thoren M."/>
            <person name="Johannesson H."/>
        </authorList>
    </citation>
    <scope>NUCLEOTIDE SEQUENCE</scope>
    <source>
        <strain evidence="3">CBS 141.50</strain>
    </source>
</reference>
<reference evidence="3" key="2">
    <citation type="submission" date="2023-05" db="EMBL/GenBank/DDBJ databases">
        <authorList>
            <consortium name="Lawrence Berkeley National Laboratory"/>
            <person name="Steindorff A."/>
            <person name="Hensen N."/>
            <person name="Bonometti L."/>
            <person name="Westerberg I."/>
            <person name="Brannstrom I.O."/>
            <person name="Guillou S."/>
            <person name="Cros-Aarteil S."/>
            <person name="Calhoun S."/>
            <person name="Haridas S."/>
            <person name="Kuo A."/>
            <person name="Mondo S."/>
            <person name="Pangilinan J."/>
            <person name="Riley R."/>
            <person name="Labutti K."/>
            <person name="Andreopoulos B."/>
            <person name="Lipzen A."/>
            <person name="Chen C."/>
            <person name="Yanf M."/>
            <person name="Daum C."/>
            <person name="Ng V."/>
            <person name="Clum A."/>
            <person name="Ohm R."/>
            <person name="Martin F."/>
            <person name="Silar P."/>
            <person name="Natvig D."/>
            <person name="Lalanne C."/>
            <person name="Gautier V."/>
            <person name="Ament-Velasquez S.L."/>
            <person name="Kruys A."/>
            <person name="Hutchinson M.I."/>
            <person name="Powell A.J."/>
            <person name="Barry K."/>
            <person name="Miller A.N."/>
            <person name="Grigoriev I.V."/>
            <person name="Debuchy R."/>
            <person name="Gladieux P."/>
            <person name="Thoren M.H."/>
            <person name="Johannesson H."/>
        </authorList>
    </citation>
    <scope>NUCLEOTIDE SEQUENCE</scope>
    <source>
        <strain evidence="3">CBS 141.50</strain>
    </source>
</reference>
<proteinExistence type="inferred from homology"/>
<dbReference type="Gene3D" id="3.20.20.140">
    <property type="entry name" value="Metal-dependent hydrolases"/>
    <property type="match status" value="1"/>
</dbReference>
<comment type="similarity">
    <text evidence="1">Belongs to the metallo-dependent hydrolases superfamily.</text>
</comment>
<sequence>MSSTAPHPIIDSHIHLFPTSELTSLSWYTPDHPLGSQHSLEEYRAAIAPTPDSKTPAPSVSGFIFVETDRNTNPSTKDFAGPLQEIAWLRRIVTGQPKPGEGHTADDARLCLGIVPFAPLPLGAEALKAYLAQAEEVAGPETWAKVKGFRYLLQDKENGTALGDGFVEGLKVLGEKGFVFEVGIDQHRRGRVQLEEVVEMIDRAHDGVAEDEKVVFVLNHLCKPDLTILNQTDPSFIAWRTAMFTLSKCRKTYIKLSGLFSELPDKLKERSAEDIFSAILPWLAVVVAAFGPARIMFGSDWPVCTVGVGKEDAWKKWHRVVDMVCDLAGLSEEDQAMLWAGTAREAYKLDG</sequence>
<dbReference type="EMBL" id="MU853578">
    <property type="protein sequence ID" value="KAK4144332.1"/>
    <property type="molecule type" value="Genomic_DNA"/>
</dbReference>
<evidence type="ECO:0000259" key="2">
    <source>
        <dbReference type="Pfam" id="PF04909"/>
    </source>
</evidence>
<comment type="caution">
    <text evidence="3">The sequence shown here is derived from an EMBL/GenBank/DDBJ whole genome shotgun (WGS) entry which is preliminary data.</text>
</comment>
<feature type="domain" description="Amidohydrolase-related" evidence="2">
    <location>
        <begin position="142"/>
        <end position="349"/>
    </location>
</feature>
<dbReference type="Proteomes" id="UP001302676">
    <property type="component" value="Unassembled WGS sequence"/>
</dbReference>
<keyword evidence="4" id="KW-1185">Reference proteome</keyword>
<dbReference type="InterPro" id="IPR032466">
    <property type="entry name" value="Metal_Hydrolase"/>
</dbReference>
<organism evidence="3 4">
    <name type="scientific">Dichotomopilus funicola</name>
    <dbReference type="NCBI Taxonomy" id="1934379"/>
    <lineage>
        <taxon>Eukaryota</taxon>
        <taxon>Fungi</taxon>
        <taxon>Dikarya</taxon>
        <taxon>Ascomycota</taxon>
        <taxon>Pezizomycotina</taxon>
        <taxon>Sordariomycetes</taxon>
        <taxon>Sordariomycetidae</taxon>
        <taxon>Sordariales</taxon>
        <taxon>Chaetomiaceae</taxon>
        <taxon>Dichotomopilus</taxon>
    </lineage>
</organism>
<dbReference type="Pfam" id="PF04909">
    <property type="entry name" value="Amidohydro_2"/>
    <property type="match status" value="1"/>
</dbReference>
<evidence type="ECO:0000313" key="3">
    <source>
        <dbReference type="EMBL" id="KAK4144332.1"/>
    </source>
</evidence>
<evidence type="ECO:0000313" key="4">
    <source>
        <dbReference type="Proteomes" id="UP001302676"/>
    </source>
</evidence>
<dbReference type="GeneID" id="87820258"/>
<dbReference type="AlphaFoldDB" id="A0AAN6V3V8"/>
<dbReference type="PANTHER" id="PTHR43569">
    <property type="entry name" value="AMIDOHYDROLASE"/>
    <property type="match status" value="1"/>
</dbReference>
<gene>
    <name evidence="3" type="ORF">C8A04DRAFT_36787</name>
</gene>
<dbReference type="PANTHER" id="PTHR43569:SF2">
    <property type="entry name" value="AMIDOHYDROLASE-RELATED DOMAIN-CONTAINING PROTEIN"/>
    <property type="match status" value="1"/>
</dbReference>
<evidence type="ECO:0000256" key="1">
    <source>
        <dbReference type="ARBA" id="ARBA00038310"/>
    </source>
</evidence>
<dbReference type="InterPro" id="IPR006680">
    <property type="entry name" value="Amidohydro-rel"/>
</dbReference>
<accession>A0AAN6V3V8</accession>
<dbReference type="InterPro" id="IPR052350">
    <property type="entry name" value="Metallo-dep_Lactonases"/>
</dbReference>
<dbReference type="GO" id="GO:0016787">
    <property type="term" value="F:hydrolase activity"/>
    <property type="evidence" value="ECO:0007669"/>
    <property type="project" value="InterPro"/>
</dbReference>